<reference evidence="7 8" key="1">
    <citation type="journal article" date="2021" name="Hortic Res">
        <title>The domestication of Cucurbita argyrosperma as revealed by the genome of its wild relative.</title>
        <authorList>
            <person name="Barrera-Redondo J."/>
            <person name="Sanchez-de la Vega G."/>
            <person name="Aguirre-Liguori J.A."/>
            <person name="Castellanos-Morales G."/>
            <person name="Gutierrez-Guerrero Y.T."/>
            <person name="Aguirre-Dugua X."/>
            <person name="Aguirre-Planter E."/>
            <person name="Tenaillon M.I."/>
            <person name="Lira-Saade R."/>
            <person name="Eguiarte L.E."/>
        </authorList>
    </citation>
    <scope>NUCLEOTIDE SEQUENCE [LARGE SCALE GENOMIC DNA]</scope>
    <source>
        <strain evidence="7">JBR-2021</strain>
    </source>
</reference>
<dbReference type="Pfam" id="PF00650">
    <property type="entry name" value="CRAL_TRIO"/>
    <property type="match status" value="1"/>
</dbReference>
<evidence type="ECO:0000256" key="2">
    <source>
        <dbReference type="ARBA" id="ARBA00022630"/>
    </source>
</evidence>
<name>A0AAV6MRI8_9ROSI</name>
<evidence type="ECO:0000313" key="8">
    <source>
        <dbReference type="Proteomes" id="UP000685013"/>
    </source>
</evidence>
<dbReference type="AlphaFoldDB" id="A0AAV6MRI8"/>
<evidence type="ECO:0000256" key="4">
    <source>
        <dbReference type="SAM" id="SignalP"/>
    </source>
</evidence>
<keyword evidence="8" id="KW-1185">Reference proteome</keyword>
<dbReference type="PANTHER" id="PTHR45968">
    <property type="entry name" value="OSJNBA0019K04.7 PROTEIN"/>
    <property type="match status" value="1"/>
</dbReference>
<feature type="domain" description="Glucose-methanol-choline oxidoreductase C-terminal" evidence="6">
    <location>
        <begin position="93"/>
        <end position="140"/>
    </location>
</feature>
<evidence type="ECO:0000256" key="1">
    <source>
        <dbReference type="ARBA" id="ARBA00001974"/>
    </source>
</evidence>
<dbReference type="EMBL" id="JAGKQH010000012">
    <property type="protein sequence ID" value="KAG6586204.1"/>
    <property type="molecule type" value="Genomic_DNA"/>
</dbReference>
<dbReference type="InterPro" id="IPR007867">
    <property type="entry name" value="GMC_OxRtase_C"/>
</dbReference>
<evidence type="ECO:0000256" key="3">
    <source>
        <dbReference type="ARBA" id="ARBA00022827"/>
    </source>
</evidence>
<evidence type="ECO:0000259" key="6">
    <source>
        <dbReference type="Pfam" id="PF05199"/>
    </source>
</evidence>
<keyword evidence="3" id="KW-0274">FAD</keyword>
<gene>
    <name evidence="7" type="primary">MDL1</name>
    <name evidence="7" type="ORF">SDJN03_18937</name>
</gene>
<feature type="chain" id="PRO_5043786958" evidence="4">
    <location>
        <begin position="20"/>
        <end position="246"/>
    </location>
</feature>
<dbReference type="InterPro" id="IPR051871">
    <property type="entry name" value="GMC_Oxidoreductase-Related"/>
</dbReference>
<evidence type="ECO:0000313" key="7">
    <source>
        <dbReference type="EMBL" id="KAG6586204.1"/>
    </source>
</evidence>
<organism evidence="7 8">
    <name type="scientific">Cucurbita argyrosperma subsp. sororia</name>
    <dbReference type="NCBI Taxonomy" id="37648"/>
    <lineage>
        <taxon>Eukaryota</taxon>
        <taxon>Viridiplantae</taxon>
        <taxon>Streptophyta</taxon>
        <taxon>Embryophyta</taxon>
        <taxon>Tracheophyta</taxon>
        <taxon>Spermatophyta</taxon>
        <taxon>Magnoliopsida</taxon>
        <taxon>eudicotyledons</taxon>
        <taxon>Gunneridae</taxon>
        <taxon>Pentapetalae</taxon>
        <taxon>rosids</taxon>
        <taxon>fabids</taxon>
        <taxon>Cucurbitales</taxon>
        <taxon>Cucurbitaceae</taxon>
        <taxon>Cucurbiteae</taxon>
        <taxon>Cucurbita</taxon>
    </lineage>
</organism>
<feature type="domain" description="CRAL-TRIO" evidence="5">
    <location>
        <begin position="174"/>
        <end position="224"/>
    </location>
</feature>
<sequence>MATILPLILISIFLLRVLSSNTIPNQDVSYMKLVHDATELPENEDYDYIIIGGGTAGCPLAATLSSKFSVLLLERGSDPNKYPSVLNEQDVLSKGSLHLNSSTDVKNNPIVRFNYYSNPNDLAQCVRGLRKVGDLLKTRMMEKIKTRDLEGNKGFLFLGPPLPENLSDISSVEEYCKETVFINVPWWYLAVNRMMTQFLTHRTKSKFVFAGPSKSAETLIRYFDYLFYIDFEASRSNNVHSLFSLV</sequence>
<feature type="signal peptide" evidence="4">
    <location>
        <begin position="1"/>
        <end position="19"/>
    </location>
</feature>
<dbReference type="GO" id="GO:0016614">
    <property type="term" value="F:oxidoreductase activity, acting on CH-OH group of donors"/>
    <property type="evidence" value="ECO:0007669"/>
    <property type="project" value="InterPro"/>
</dbReference>
<feature type="non-terminal residue" evidence="7">
    <location>
        <position position="1"/>
    </location>
</feature>
<accession>A0AAV6MRI8</accession>
<keyword evidence="7" id="KW-0456">Lyase</keyword>
<evidence type="ECO:0000259" key="5">
    <source>
        <dbReference type="Pfam" id="PF00650"/>
    </source>
</evidence>
<dbReference type="PANTHER" id="PTHR45968:SF23">
    <property type="entry name" value="GLUCOSE-METHANOL-CHOLINE OXIDOREDUCTASE N-TERMINAL DOMAIN-CONTAINING PROTEIN"/>
    <property type="match status" value="1"/>
</dbReference>
<dbReference type="Pfam" id="PF05199">
    <property type="entry name" value="GMC_oxred_C"/>
    <property type="match status" value="1"/>
</dbReference>
<keyword evidence="4" id="KW-0732">Signal</keyword>
<comment type="caution">
    <text evidence="7">The sequence shown here is derived from an EMBL/GenBank/DDBJ whole genome shotgun (WGS) entry which is preliminary data.</text>
</comment>
<dbReference type="Proteomes" id="UP000685013">
    <property type="component" value="Chromosome 12"/>
</dbReference>
<protein>
    <submittedName>
        <fullName evidence="7">(R)-mandelonitrile lyase 1</fullName>
    </submittedName>
</protein>
<keyword evidence="2" id="KW-0285">Flavoprotein</keyword>
<dbReference type="InterPro" id="IPR001251">
    <property type="entry name" value="CRAL-TRIO_dom"/>
</dbReference>
<comment type="cofactor">
    <cofactor evidence="1">
        <name>FAD</name>
        <dbReference type="ChEBI" id="CHEBI:57692"/>
    </cofactor>
</comment>
<dbReference type="GO" id="GO:0016829">
    <property type="term" value="F:lyase activity"/>
    <property type="evidence" value="ECO:0007669"/>
    <property type="project" value="UniProtKB-KW"/>
</dbReference>
<proteinExistence type="predicted"/>